<dbReference type="InterPro" id="IPR009079">
    <property type="entry name" value="4_helix_cytokine-like_core"/>
</dbReference>
<sequence>MEESFRGIKTAIQAKDTFQNVTILSPSETLHGIKVPASVCSLIFWRFVGKWPRAEGESVPVHASSLTSLDSEAPPTPHVSGTVISVLCGDEQRFSSPVVSRFWHKMRGSGLPLCLLSVFYLFWTPSAGLKTLHLGSCVITTNLQGIRSGFSEIRDSVQAKDEIIDIRILRKTQFLQGTKVSRLANSLLTIKKDLRLCDPFPPLSYFSGLPLTYHSANNGEYSSGESSQFGDMKMGSSMYVAALPCLSLMLLLWSPGLWVWGQEFQFGPCQVDGIVLQKLWQAFWAMKDIVDNPDASRMKELDKAVWGERRVLDWDRTPLCDLDLESNPYSSLPRLLPYQFPYLHNEEASGSSGQTKMSEGPLKSSASEPHLLEEPCLHCAYPALCATCVVHWGQSGQRPGLGSDPATHQETESCHLLHTLLRFYVNTVFKNYHDKAVEFGILKSFSTLANNFFVIVSKLQASQEKMFSTRESAHRRFLLFYRAFKQLDREAAVTKAFGEMDILLRWMEKFNQL</sequence>
<keyword evidence="3" id="KW-0202">Cytokine</keyword>
<dbReference type="Gene3D" id="1.20.1250.10">
    <property type="match status" value="2"/>
</dbReference>
<dbReference type="AlphaFoldDB" id="A0AAD4U3E6"/>
<name>A0AAD4U3E6_OVIAM</name>
<protein>
    <submittedName>
        <fullName evidence="6">Uncharacterized protein</fullName>
    </submittedName>
</protein>
<comment type="similarity">
    <text evidence="2">Belongs to the IL-10 family.</text>
</comment>
<keyword evidence="4" id="KW-0964">Secreted</keyword>
<keyword evidence="5" id="KW-0732">Signal</keyword>
<dbReference type="EMBL" id="JAKZEL010000015">
    <property type="protein sequence ID" value="KAI4537109.1"/>
    <property type="molecule type" value="Genomic_DNA"/>
</dbReference>
<gene>
    <name evidence="6" type="ORF">MG293_013312</name>
</gene>
<proteinExistence type="inferred from homology"/>
<evidence type="ECO:0000256" key="3">
    <source>
        <dbReference type="ARBA" id="ARBA00022514"/>
    </source>
</evidence>
<dbReference type="Proteomes" id="UP001214576">
    <property type="component" value="Unassembled WGS sequence"/>
</dbReference>
<dbReference type="InterPro" id="IPR020443">
    <property type="entry name" value="IL-10/19/20/24/26"/>
</dbReference>
<reference evidence="6" key="1">
    <citation type="submission" date="2022-03" db="EMBL/GenBank/DDBJ databases">
        <title>Genomic analyses of argali, domestic sheep and their hybrids provide insights into chromosomal evolution, heterosis and genetic basis of agronomic traits.</title>
        <authorList>
            <person name="Li M."/>
        </authorList>
    </citation>
    <scope>NUCLEOTIDE SEQUENCE</scope>
    <source>
        <strain evidence="6">CAU-MHL-2022a</strain>
        <tissue evidence="6">Skin</tissue>
    </source>
</reference>
<evidence type="ECO:0000256" key="2">
    <source>
        <dbReference type="ARBA" id="ARBA00008813"/>
    </source>
</evidence>
<evidence type="ECO:0000256" key="1">
    <source>
        <dbReference type="ARBA" id="ARBA00004613"/>
    </source>
</evidence>
<keyword evidence="7" id="KW-1185">Reference proteome</keyword>
<dbReference type="SUPFAM" id="SSF47266">
    <property type="entry name" value="4-helical cytokines"/>
    <property type="match status" value="3"/>
</dbReference>
<evidence type="ECO:0000256" key="4">
    <source>
        <dbReference type="ARBA" id="ARBA00022525"/>
    </source>
</evidence>
<dbReference type="PANTHER" id="PTHR48482:SF4">
    <property type="entry name" value="INTERLEUKIN-24"/>
    <property type="match status" value="1"/>
</dbReference>
<comment type="caution">
    <text evidence="6">The sequence shown here is derived from an EMBL/GenBank/DDBJ whole genome shotgun (WGS) entry which is preliminary data.</text>
</comment>
<accession>A0AAD4U3E6</accession>
<evidence type="ECO:0000256" key="5">
    <source>
        <dbReference type="ARBA" id="ARBA00022729"/>
    </source>
</evidence>
<dbReference type="PANTHER" id="PTHR48482">
    <property type="entry name" value="INTERLEUKIN-19-RELATED"/>
    <property type="match status" value="1"/>
</dbReference>
<evidence type="ECO:0000313" key="6">
    <source>
        <dbReference type="EMBL" id="KAI4537109.1"/>
    </source>
</evidence>
<evidence type="ECO:0000313" key="7">
    <source>
        <dbReference type="Proteomes" id="UP001214576"/>
    </source>
</evidence>
<comment type="subcellular location">
    <subcellularLocation>
        <location evidence="1">Secreted</location>
    </subcellularLocation>
</comment>
<organism evidence="6 7">
    <name type="scientific">Ovis ammon polii</name>
    <dbReference type="NCBI Taxonomy" id="230172"/>
    <lineage>
        <taxon>Eukaryota</taxon>
        <taxon>Metazoa</taxon>
        <taxon>Chordata</taxon>
        <taxon>Craniata</taxon>
        <taxon>Vertebrata</taxon>
        <taxon>Euteleostomi</taxon>
        <taxon>Mammalia</taxon>
        <taxon>Eutheria</taxon>
        <taxon>Laurasiatheria</taxon>
        <taxon>Artiodactyla</taxon>
        <taxon>Ruminantia</taxon>
        <taxon>Pecora</taxon>
        <taxon>Bovidae</taxon>
        <taxon>Caprinae</taxon>
        <taxon>Ovis</taxon>
    </lineage>
</organism>
<dbReference type="GO" id="GO:0005125">
    <property type="term" value="F:cytokine activity"/>
    <property type="evidence" value="ECO:0007669"/>
    <property type="project" value="UniProtKB-KW"/>
</dbReference>
<dbReference type="GO" id="GO:0005615">
    <property type="term" value="C:extracellular space"/>
    <property type="evidence" value="ECO:0007669"/>
    <property type="project" value="UniProtKB-KW"/>
</dbReference>